<dbReference type="Pfam" id="PF01722">
    <property type="entry name" value="BolA"/>
    <property type="match status" value="1"/>
</dbReference>
<comment type="similarity">
    <text evidence="1 2">Belongs to the BolA/IbaG family.</text>
</comment>
<dbReference type="InterPro" id="IPR050961">
    <property type="entry name" value="BolA/IbaG_stress_morph_reg"/>
</dbReference>
<evidence type="ECO:0000256" key="1">
    <source>
        <dbReference type="ARBA" id="ARBA00005578"/>
    </source>
</evidence>
<proteinExistence type="inferred from homology"/>
<accession>A0A1I7IVC0</accession>
<organism evidence="3 4">
    <name type="scientific">Nitrosomonas eutropha</name>
    <dbReference type="NCBI Taxonomy" id="916"/>
    <lineage>
        <taxon>Bacteria</taxon>
        <taxon>Pseudomonadati</taxon>
        <taxon>Pseudomonadota</taxon>
        <taxon>Betaproteobacteria</taxon>
        <taxon>Nitrosomonadales</taxon>
        <taxon>Nitrosomonadaceae</taxon>
        <taxon>Nitrosomonas</taxon>
    </lineage>
</organism>
<dbReference type="Gene3D" id="3.30.300.90">
    <property type="entry name" value="BolA-like"/>
    <property type="match status" value="1"/>
</dbReference>
<name>A0A1I7IVC0_9PROT</name>
<dbReference type="InterPro" id="IPR036065">
    <property type="entry name" value="BolA-like_sf"/>
</dbReference>
<dbReference type="PIRSF" id="PIRSF003113">
    <property type="entry name" value="BolA"/>
    <property type="match status" value="1"/>
</dbReference>
<gene>
    <name evidence="3" type="ORF">SAMN05216339_11135</name>
</gene>
<dbReference type="RefSeq" id="WP_074929200.1">
    <property type="nucleotide sequence ID" value="NZ_FPBL01000011.1"/>
</dbReference>
<dbReference type="SUPFAM" id="SSF82657">
    <property type="entry name" value="BolA-like"/>
    <property type="match status" value="1"/>
</dbReference>
<dbReference type="PANTHER" id="PTHR46229">
    <property type="entry name" value="BOLA TRANSCRIPTION REGULATOR"/>
    <property type="match status" value="1"/>
</dbReference>
<evidence type="ECO:0000313" key="4">
    <source>
        <dbReference type="Proteomes" id="UP000183926"/>
    </source>
</evidence>
<sequence length="84" mass="9525">MVTAESIEHSIKTGLPCTWIKVIGDDGHHFSAVIVSEQFQGKNIVKQHQLVYQALGDRMREEIHALSMKTYTPEQWETAKKSAD</sequence>
<dbReference type="EMBL" id="FPBL01000011">
    <property type="protein sequence ID" value="SFU76822.1"/>
    <property type="molecule type" value="Genomic_DNA"/>
</dbReference>
<dbReference type="AlphaFoldDB" id="A0A1I7IVC0"/>
<evidence type="ECO:0000256" key="2">
    <source>
        <dbReference type="RuleBase" id="RU003860"/>
    </source>
</evidence>
<evidence type="ECO:0000313" key="3">
    <source>
        <dbReference type="EMBL" id="SFU76822.1"/>
    </source>
</evidence>
<dbReference type="PANTHER" id="PTHR46229:SF2">
    <property type="entry name" value="BOLA-LIKE PROTEIN 1"/>
    <property type="match status" value="1"/>
</dbReference>
<protein>
    <submittedName>
        <fullName evidence="3">Transcriptional regulator, BolA protein family</fullName>
    </submittedName>
</protein>
<reference evidence="3 4" key="1">
    <citation type="submission" date="2016-10" db="EMBL/GenBank/DDBJ databases">
        <authorList>
            <person name="de Groot N.N."/>
        </authorList>
    </citation>
    <scope>NUCLEOTIDE SEQUENCE [LARGE SCALE GENOMIC DNA]</scope>
    <source>
        <strain evidence="3 4">Nm24</strain>
    </source>
</reference>
<dbReference type="OrthoDB" id="9801469at2"/>
<dbReference type="Proteomes" id="UP000183926">
    <property type="component" value="Unassembled WGS sequence"/>
</dbReference>
<dbReference type="InterPro" id="IPR002634">
    <property type="entry name" value="BolA"/>
</dbReference>